<protein>
    <submittedName>
        <fullName evidence="1">Lytic transglycosylase domain-containing protein</fullName>
    </submittedName>
</protein>
<name>A0ABY2X638_9RHOB</name>
<proteinExistence type="predicted"/>
<accession>A0ABY2X638</accession>
<dbReference type="Proteomes" id="UP001191082">
    <property type="component" value="Unassembled WGS sequence"/>
</dbReference>
<evidence type="ECO:0000313" key="1">
    <source>
        <dbReference type="EMBL" id="TMV10908.1"/>
    </source>
</evidence>
<dbReference type="InterPro" id="IPR023346">
    <property type="entry name" value="Lysozyme-like_dom_sf"/>
</dbReference>
<dbReference type="EMBL" id="VCPC01000004">
    <property type="protein sequence ID" value="TMV10908.1"/>
    <property type="molecule type" value="Genomic_DNA"/>
</dbReference>
<gene>
    <name evidence="1" type="ORF">FGK64_17875</name>
</gene>
<dbReference type="Gene3D" id="1.10.530.10">
    <property type="match status" value="1"/>
</dbReference>
<keyword evidence="2" id="KW-1185">Reference proteome</keyword>
<reference evidence="1 2" key="1">
    <citation type="submission" date="2019-05" db="EMBL/GenBank/DDBJ databases">
        <title>Marivita sp. nov. isolated from sea sediment.</title>
        <authorList>
            <person name="Kim W."/>
        </authorList>
    </citation>
    <scope>NUCLEOTIDE SEQUENCE [LARGE SCALE GENOMIC DNA]</scope>
    <source>
        <strain evidence="1 2">CAU 1492</strain>
    </source>
</reference>
<evidence type="ECO:0000313" key="2">
    <source>
        <dbReference type="Proteomes" id="UP001191082"/>
    </source>
</evidence>
<organism evidence="1 2">
    <name type="scientific">Arenibacterium halophilum</name>
    <dbReference type="NCBI Taxonomy" id="2583821"/>
    <lineage>
        <taxon>Bacteria</taxon>
        <taxon>Pseudomonadati</taxon>
        <taxon>Pseudomonadota</taxon>
        <taxon>Alphaproteobacteria</taxon>
        <taxon>Rhodobacterales</taxon>
        <taxon>Paracoccaceae</taxon>
        <taxon>Arenibacterium</taxon>
    </lineage>
</organism>
<comment type="caution">
    <text evidence="1">The sequence shown here is derived from an EMBL/GenBank/DDBJ whole genome shotgun (WGS) entry which is preliminary data.</text>
</comment>
<dbReference type="SUPFAM" id="SSF53955">
    <property type="entry name" value="Lysozyme-like"/>
    <property type="match status" value="1"/>
</dbReference>
<sequence length="229" mass="24718">MFALTLESTGARAAVDRTTSSLCDQAAMKASRRHDVPLDVMAAITRTETGRGSAGELLPWPWTVNMEGAGRWFETRTSAEAFARANHAQGVRSFDVGCFQINYKWHAAAFDSLEDMFDPAVNADYAARFLAELFAEFGDWKSAAGAFHSRSPEFANIYEARFQQIRQSLNAAEVSGRQRSTGFGPSAALDLVGGLVAGPFLGSGNARLGSLVPLEGRGATSPSRFSLFH</sequence>